<evidence type="ECO:0000256" key="3">
    <source>
        <dbReference type="RuleBase" id="RU003476"/>
    </source>
</evidence>
<reference evidence="6" key="1">
    <citation type="journal article" date="2019" name="Int. J. Syst. Evol. Microbiol.">
        <title>The Global Catalogue of Microorganisms (GCM) 10K type strain sequencing project: providing services to taxonomists for standard genome sequencing and annotation.</title>
        <authorList>
            <consortium name="The Broad Institute Genomics Platform"/>
            <consortium name="The Broad Institute Genome Sequencing Center for Infectious Disease"/>
            <person name="Wu L."/>
            <person name="Ma J."/>
        </authorList>
    </citation>
    <scope>NUCLEOTIDE SEQUENCE [LARGE SCALE GENOMIC DNA]</scope>
    <source>
        <strain evidence="6">KCTC 33676</strain>
    </source>
</reference>
<sequence>MNSVISFKHELKWTEDGHQAFKQWIEEEYLYGMKSMEAVFKSSGWSAEARHFFVVWEMEADRIDDLEKQAQSFIQGASFIEKSDMLRIQYHHEESQPHYAAVTAFVTNEKDEVLLVKSAQRSDTWELPGGRVEANETLEQAVKREVREEAGIEIEVFGVIGTYQNYNKGMIVNLAARYVSGELRGKPGEIMEARFIPVSPQNAAQWITRPHFLTRLLDSFQGRSVPYECYQAKPASVLHRLD</sequence>
<accession>A0ABW5RDM1</accession>
<dbReference type="CDD" id="cd02883">
    <property type="entry name" value="NUDIX_Hydrolase"/>
    <property type="match status" value="1"/>
</dbReference>
<evidence type="ECO:0000313" key="5">
    <source>
        <dbReference type="EMBL" id="MFD2673088.1"/>
    </source>
</evidence>
<keyword evidence="2 3" id="KW-0378">Hydrolase</keyword>
<evidence type="ECO:0000259" key="4">
    <source>
        <dbReference type="PROSITE" id="PS51462"/>
    </source>
</evidence>
<evidence type="ECO:0000256" key="2">
    <source>
        <dbReference type="ARBA" id="ARBA00022801"/>
    </source>
</evidence>
<dbReference type="InterPro" id="IPR020084">
    <property type="entry name" value="NUDIX_hydrolase_CS"/>
</dbReference>
<comment type="caution">
    <text evidence="5">The sequence shown here is derived from an EMBL/GenBank/DDBJ whole genome shotgun (WGS) entry which is preliminary data.</text>
</comment>
<keyword evidence="6" id="KW-1185">Reference proteome</keyword>
<dbReference type="GO" id="GO:0016787">
    <property type="term" value="F:hydrolase activity"/>
    <property type="evidence" value="ECO:0007669"/>
    <property type="project" value="UniProtKB-KW"/>
</dbReference>
<dbReference type="SUPFAM" id="SSF55811">
    <property type="entry name" value="Nudix"/>
    <property type="match status" value="1"/>
</dbReference>
<organism evidence="5 6">
    <name type="scientific">Marinicrinis sediminis</name>
    <dbReference type="NCBI Taxonomy" id="1652465"/>
    <lineage>
        <taxon>Bacteria</taxon>
        <taxon>Bacillati</taxon>
        <taxon>Bacillota</taxon>
        <taxon>Bacilli</taxon>
        <taxon>Bacillales</taxon>
        <taxon>Paenibacillaceae</taxon>
    </lineage>
</organism>
<dbReference type="InterPro" id="IPR020476">
    <property type="entry name" value="Nudix_hydrolase"/>
</dbReference>
<name>A0ABW5RDM1_9BACL</name>
<proteinExistence type="inferred from homology"/>
<dbReference type="Pfam" id="PF00293">
    <property type="entry name" value="NUDIX"/>
    <property type="match status" value="1"/>
</dbReference>
<comment type="similarity">
    <text evidence="3">Belongs to the Nudix hydrolase family.</text>
</comment>
<dbReference type="PANTHER" id="PTHR43046">
    <property type="entry name" value="GDP-MANNOSE MANNOSYL HYDROLASE"/>
    <property type="match status" value="1"/>
</dbReference>
<feature type="domain" description="Nudix hydrolase" evidence="4">
    <location>
        <begin position="97"/>
        <end position="218"/>
    </location>
</feature>
<evidence type="ECO:0000256" key="1">
    <source>
        <dbReference type="ARBA" id="ARBA00001946"/>
    </source>
</evidence>
<dbReference type="InterPro" id="IPR015797">
    <property type="entry name" value="NUDIX_hydrolase-like_dom_sf"/>
</dbReference>
<comment type="cofactor">
    <cofactor evidence="1">
        <name>Mg(2+)</name>
        <dbReference type="ChEBI" id="CHEBI:18420"/>
    </cofactor>
</comment>
<dbReference type="PROSITE" id="PS00893">
    <property type="entry name" value="NUDIX_BOX"/>
    <property type="match status" value="1"/>
</dbReference>
<dbReference type="Proteomes" id="UP001597497">
    <property type="component" value="Unassembled WGS sequence"/>
</dbReference>
<evidence type="ECO:0000313" key="6">
    <source>
        <dbReference type="Proteomes" id="UP001597497"/>
    </source>
</evidence>
<protein>
    <submittedName>
        <fullName evidence="5">NUDIX hydrolase</fullName>
    </submittedName>
</protein>
<dbReference type="PROSITE" id="PS51462">
    <property type="entry name" value="NUDIX"/>
    <property type="match status" value="1"/>
</dbReference>
<dbReference type="PANTHER" id="PTHR43046:SF2">
    <property type="entry name" value="8-OXO-DGTP DIPHOSPHATASE-RELATED"/>
    <property type="match status" value="1"/>
</dbReference>
<gene>
    <name evidence="5" type="ORF">ACFSUC_16070</name>
</gene>
<dbReference type="EMBL" id="JBHUMM010000043">
    <property type="protein sequence ID" value="MFD2673088.1"/>
    <property type="molecule type" value="Genomic_DNA"/>
</dbReference>
<dbReference type="PRINTS" id="PR00502">
    <property type="entry name" value="NUDIXFAMILY"/>
</dbReference>
<dbReference type="RefSeq" id="WP_379930644.1">
    <property type="nucleotide sequence ID" value="NZ_JBHUMM010000043.1"/>
</dbReference>
<dbReference type="Gene3D" id="3.90.79.10">
    <property type="entry name" value="Nucleoside Triphosphate Pyrophosphohydrolase"/>
    <property type="match status" value="1"/>
</dbReference>
<dbReference type="InterPro" id="IPR000086">
    <property type="entry name" value="NUDIX_hydrolase_dom"/>
</dbReference>